<evidence type="ECO:0000313" key="2">
    <source>
        <dbReference type="EMBL" id="KAJ4443004.1"/>
    </source>
</evidence>
<evidence type="ECO:0000256" key="1">
    <source>
        <dbReference type="SAM" id="MobiDB-lite"/>
    </source>
</evidence>
<organism evidence="2 3">
    <name type="scientific">Periplaneta americana</name>
    <name type="common">American cockroach</name>
    <name type="synonym">Blatta americana</name>
    <dbReference type="NCBI Taxonomy" id="6978"/>
    <lineage>
        <taxon>Eukaryota</taxon>
        <taxon>Metazoa</taxon>
        <taxon>Ecdysozoa</taxon>
        <taxon>Arthropoda</taxon>
        <taxon>Hexapoda</taxon>
        <taxon>Insecta</taxon>
        <taxon>Pterygota</taxon>
        <taxon>Neoptera</taxon>
        <taxon>Polyneoptera</taxon>
        <taxon>Dictyoptera</taxon>
        <taxon>Blattodea</taxon>
        <taxon>Blattoidea</taxon>
        <taxon>Blattidae</taxon>
        <taxon>Blattinae</taxon>
        <taxon>Periplaneta</taxon>
    </lineage>
</organism>
<name>A0ABQ8T932_PERAM</name>
<proteinExistence type="predicted"/>
<reference evidence="2 3" key="1">
    <citation type="journal article" date="2022" name="Allergy">
        <title>Genome assembly and annotation of Periplaneta americana reveal a comprehensive cockroach allergen profile.</title>
        <authorList>
            <person name="Wang L."/>
            <person name="Xiong Q."/>
            <person name="Saelim N."/>
            <person name="Wang L."/>
            <person name="Nong W."/>
            <person name="Wan A.T."/>
            <person name="Shi M."/>
            <person name="Liu X."/>
            <person name="Cao Q."/>
            <person name="Hui J.H.L."/>
            <person name="Sookrung N."/>
            <person name="Leung T.F."/>
            <person name="Tungtrongchitr A."/>
            <person name="Tsui S.K.W."/>
        </authorList>
    </citation>
    <scope>NUCLEOTIDE SEQUENCE [LARGE SCALE GENOMIC DNA]</scope>
    <source>
        <strain evidence="2">PWHHKU_190912</strain>
    </source>
</reference>
<protein>
    <submittedName>
        <fullName evidence="2">Uncharacterized protein</fullName>
    </submittedName>
</protein>
<sequence length="147" mass="15710">MPKIFLIKNRLHLQQQRLLETQKRPSGPGDGGGALTPPGSPLSPPDAACQPLSLIVHKTAGYLASELDEGDNVGEMSPGSSTDSNPVFAHIGLRENPGKNLNQKQTSYKMISVPRGLSRRSSRSNLFNVPRVFNTVVAVNAVAGNRA</sequence>
<dbReference type="EMBL" id="JAJSOF020000013">
    <property type="protein sequence ID" value="KAJ4443004.1"/>
    <property type="molecule type" value="Genomic_DNA"/>
</dbReference>
<evidence type="ECO:0000313" key="3">
    <source>
        <dbReference type="Proteomes" id="UP001148838"/>
    </source>
</evidence>
<feature type="region of interest" description="Disordered" evidence="1">
    <location>
        <begin position="16"/>
        <end position="48"/>
    </location>
</feature>
<accession>A0ABQ8T932</accession>
<comment type="caution">
    <text evidence="2">The sequence shown here is derived from an EMBL/GenBank/DDBJ whole genome shotgun (WGS) entry which is preliminary data.</text>
</comment>
<dbReference type="Proteomes" id="UP001148838">
    <property type="component" value="Unassembled WGS sequence"/>
</dbReference>
<keyword evidence="3" id="KW-1185">Reference proteome</keyword>
<gene>
    <name evidence="2" type="ORF">ANN_04653</name>
</gene>